<dbReference type="PANTHER" id="PTHR42718:SF9">
    <property type="entry name" value="MAJOR FACILITATOR SUPERFAMILY MULTIDRUG TRANSPORTER MFSC"/>
    <property type="match status" value="1"/>
</dbReference>
<dbReference type="EMBL" id="BAABID010000006">
    <property type="protein sequence ID" value="GAA4722647.1"/>
    <property type="molecule type" value="Genomic_DNA"/>
</dbReference>
<feature type="compositionally biased region" description="Polar residues" evidence="6">
    <location>
        <begin position="504"/>
        <end position="518"/>
    </location>
</feature>
<keyword evidence="4 7" id="KW-1133">Transmembrane helix</keyword>
<evidence type="ECO:0000256" key="1">
    <source>
        <dbReference type="ARBA" id="ARBA00004651"/>
    </source>
</evidence>
<feature type="transmembrane region" description="Helical" evidence="7">
    <location>
        <begin position="371"/>
        <end position="394"/>
    </location>
</feature>
<dbReference type="Pfam" id="PF07690">
    <property type="entry name" value="MFS_1"/>
    <property type="match status" value="1"/>
</dbReference>
<dbReference type="InterPro" id="IPR011701">
    <property type="entry name" value="MFS"/>
</dbReference>
<evidence type="ECO:0000256" key="6">
    <source>
        <dbReference type="SAM" id="MobiDB-lite"/>
    </source>
</evidence>
<organism evidence="9 10">
    <name type="scientific">Isoptericola chiayiensis</name>
    <dbReference type="NCBI Taxonomy" id="579446"/>
    <lineage>
        <taxon>Bacteria</taxon>
        <taxon>Bacillati</taxon>
        <taxon>Actinomycetota</taxon>
        <taxon>Actinomycetes</taxon>
        <taxon>Micrococcales</taxon>
        <taxon>Promicromonosporaceae</taxon>
        <taxon>Isoptericola</taxon>
    </lineage>
</organism>
<name>A0ABP8YAV8_9MICO</name>
<evidence type="ECO:0000256" key="2">
    <source>
        <dbReference type="ARBA" id="ARBA00022448"/>
    </source>
</evidence>
<gene>
    <name evidence="9" type="ORF">GCM10023216_09910</name>
</gene>
<comment type="caution">
    <text evidence="9">The sequence shown here is derived from an EMBL/GenBank/DDBJ whole genome shotgun (WGS) entry which is preliminary data.</text>
</comment>
<feature type="transmembrane region" description="Helical" evidence="7">
    <location>
        <begin position="175"/>
        <end position="194"/>
    </location>
</feature>
<dbReference type="PANTHER" id="PTHR42718">
    <property type="entry name" value="MAJOR FACILITATOR SUPERFAMILY MULTIDRUG TRANSPORTER MFSC"/>
    <property type="match status" value="1"/>
</dbReference>
<protein>
    <submittedName>
        <fullName evidence="9">MFS transporter</fullName>
    </submittedName>
</protein>
<evidence type="ECO:0000256" key="3">
    <source>
        <dbReference type="ARBA" id="ARBA00022692"/>
    </source>
</evidence>
<dbReference type="CDD" id="cd17504">
    <property type="entry name" value="MFS_MMR_MDR_like"/>
    <property type="match status" value="1"/>
</dbReference>
<feature type="transmembrane region" description="Helical" evidence="7">
    <location>
        <begin position="231"/>
        <end position="253"/>
    </location>
</feature>
<keyword evidence="2" id="KW-0813">Transport</keyword>
<proteinExistence type="predicted"/>
<evidence type="ECO:0000256" key="7">
    <source>
        <dbReference type="SAM" id="Phobius"/>
    </source>
</evidence>
<feature type="domain" description="Major facilitator superfamily (MFS) profile" evidence="8">
    <location>
        <begin position="22"/>
        <end position="473"/>
    </location>
</feature>
<dbReference type="Proteomes" id="UP001500956">
    <property type="component" value="Unassembled WGS sequence"/>
</dbReference>
<dbReference type="SUPFAM" id="SSF103473">
    <property type="entry name" value="MFS general substrate transporter"/>
    <property type="match status" value="1"/>
</dbReference>
<accession>A0ABP8YAV8</accession>
<dbReference type="PROSITE" id="PS50850">
    <property type="entry name" value="MFS"/>
    <property type="match status" value="1"/>
</dbReference>
<feature type="transmembrane region" description="Helical" evidence="7">
    <location>
        <begin position="145"/>
        <end position="169"/>
    </location>
</feature>
<feature type="compositionally biased region" description="Acidic residues" evidence="6">
    <location>
        <begin position="479"/>
        <end position="489"/>
    </location>
</feature>
<keyword evidence="5 7" id="KW-0472">Membrane</keyword>
<comment type="subcellular location">
    <subcellularLocation>
        <location evidence="1">Cell membrane</location>
        <topology evidence="1">Multi-pass membrane protein</topology>
    </subcellularLocation>
</comment>
<feature type="transmembrane region" description="Helical" evidence="7">
    <location>
        <begin position="57"/>
        <end position="76"/>
    </location>
</feature>
<dbReference type="RefSeq" id="WP_172150780.1">
    <property type="nucleotide sequence ID" value="NZ_BAABID010000006.1"/>
</dbReference>
<feature type="transmembrane region" description="Helical" evidence="7">
    <location>
        <begin position="415"/>
        <end position="433"/>
    </location>
</feature>
<sequence length="518" mass="53134">MHAPGTTPDSTAPRSTARAVAVIAVLAFSSLCAALMQSLVIPIQSELPELLGTSPSTASWVVTATLLGGAVAMPVTGRLADMYGNKPVLVTSSVILLVGSLVCAISDSVGPVLIGRVLQGLAMGYIPVAISMVRQAAPPHLRNTAVAGVSATLGIGGAIGLPLAAWIAQDFDWHMLFWVSAALAAVMTLLTLVVVPHLRNAHPGRLDVVGALGLAVGLVGVLVGVSKGNDWGWAEASTLGLIGGGLVVLLLWGRYELRHDDPLVDLRTSTRRPVLLTNIAAVLIGFGMMAQSIVVPQLLQMPEATGYGLGQTILQAGLWMAPGGLMMMLFTPVSSRMLTRLGGRITLAVGASVLALGYVVATFLMDAPWQLMVASCVATAGVGIGYAAMPTLILNNVPTDESAASVGLNSLMRSMGTTVAGAVMAMVLTAQTVDLAPGVTIPAESSFTWCFVIGAVAAALGALVVLFVPKDNPGALDDDRQEDQVDEADADRTAGSPDDRPASRATTNPATSETSAVG</sequence>
<feature type="transmembrane region" description="Helical" evidence="7">
    <location>
        <begin position="113"/>
        <end position="133"/>
    </location>
</feature>
<evidence type="ECO:0000313" key="10">
    <source>
        <dbReference type="Proteomes" id="UP001500956"/>
    </source>
</evidence>
<feature type="transmembrane region" description="Helical" evidence="7">
    <location>
        <begin position="445"/>
        <end position="468"/>
    </location>
</feature>
<evidence type="ECO:0000256" key="4">
    <source>
        <dbReference type="ARBA" id="ARBA00022989"/>
    </source>
</evidence>
<feature type="transmembrane region" description="Helical" evidence="7">
    <location>
        <begin position="274"/>
        <end position="293"/>
    </location>
</feature>
<feature type="transmembrane region" description="Helical" evidence="7">
    <location>
        <begin position="313"/>
        <end position="333"/>
    </location>
</feature>
<evidence type="ECO:0000259" key="8">
    <source>
        <dbReference type="PROSITE" id="PS50850"/>
    </source>
</evidence>
<feature type="region of interest" description="Disordered" evidence="6">
    <location>
        <begin position="474"/>
        <end position="518"/>
    </location>
</feature>
<feature type="transmembrane region" description="Helical" evidence="7">
    <location>
        <begin position="206"/>
        <end position="225"/>
    </location>
</feature>
<feature type="transmembrane region" description="Helical" evidence="7">
    <location>
        <begin position="88"/>
        <end position="107"/>
    </location>
</feature>
<feature type="transmembrane region" description="Helical" evidence="7">
    <location>
        <begin position="20"/>
        <end position="45"/>
    </location>
</feature>
<feature type="transmembrane region" description="Helical" evidence="7">
    <location>
        <begin position="345"/>
        <end position="365"/>
    </location>
</feature>
<evidence type="ECO:0000256" key="5">
    <source>
        <dbReference type="ARBA" id="ARBA00023136"/>
    </source>
</evidence>
<dbReference type="InterPro" id="IPR036259">
    <property type="entry name" value="MFS_trans_sf"/>
</dbReference>
<keyword evidence="10" id="KW-1185">Reference proteome</keyword>
<dbReference type="Gene3D" id="1.20.1250.20">
    <property type="entry name" value="MFS general substrate transporter like domains"/>
    <property type="match status" value="2"/>
</dbReference>
<keyword evidence="3 7" id="KW-0812">Transmembrane</keyword>
<dbReference type="InterPro" id="IPR020846">
    <property type="entry name" value="MFS_dom"/>
</dbReference>
<evidence type="ECO:0000313" key="9">
    <source>
        <dbReference type="EMBL" id="GAA4722647.1"/>
    </source>
</evidence>
<reference evidence="10" key="1">
    <citation type="journal article" date="2019" name="Int. J. Syst. Evol. Microbiol.">
        <title>The Global Catalogue of Microorganisms (GCM) 10K type strain sequencing project: providing services to taxonomists for standard genome sequencing and annotation.</title>
        <authorList>
            <consortium name="The Broad Institute Genomics Platform"/>
            <consortium name="The Broad Institute Genome Sequencing Center for Infectious Disease"/>
            <person name="Wu L."/>
            <person name="Ma J."/>
        </authorList>
    </citation>
    <scope>NUCLEOTIDE SEQUENCE [LARGE SCALE GENOMIC DNA]</scope>
    <source>
        <strain evidence="10">JCM 18063</strain>
    </source>
</reference>